<protein>
    <submittedName>
        <fullName evidence="3">Uncharacterized protein</fullName>
    </submittedName>
</protein>
<proteinExistence type="predicted"/>
<keyword evidence="1" id="KW-0175">Coiled coil</keyword>
<keyword evidence="4" id="KW-1185">Reference proteome</keyword>
<dbReference type="AlphaFoldDB" id="A0AAV9I0T4"/>
<evidence type="ECO:0000256" key="1">
    <source>
        <dbReference type="SAM" id="Coils"/>
    </source>
</evidence>
<dbReference type="Proteomes" id="UP001321749">
    <property type="component" value="Unassembled WGS sequence"/>
</dbReference>
<evidence type="ECO:0000256" key="2">
    <source>
        <dbReference type="SAM" id="MobiDB-lite"/>
    </source>
</evidence>
<reference evidence="3" key="1">
    <citation type="journal article" date="2023" name="Mol. Phylogenet. Evol.">
        <title>Genome-scale phylogeny and comparative genomics of the fungal order Sordariales.</title>
        <authorList>
            <person name="Hensen N."/>
            <person name="Bonometti L."/>
            <person name="Westerberg I."/>
            <person name="Brannstrom I.O."/>
            <person name="Guillou S."/>
            <person name="Cros-Aarteil S."/>
            <person name="Calhoun S."/>
            <person name="Haridas S."/>
            <person name="Kuo A."/>
            <person name="Mondo S."/>
            <person name="Pangilinan J."/>
            <person name="Riley R."/>
            <person name="LaButti K."/>
            <person name="Andreopoulos B."/>
            <person name="Lipzen A."/>
            <person name="Chen C."/>
            <person name="Yan M."/>
            <person name="Daum C."/>
            <person name="Ng V."/>
            <person name="Clum A."/>
            <person name="Steindorff A."/>
            <person name="Ohm R.A."/>
            <person name="Martin F."/>
            <person name="Silar P."/>
            <person name="Natvig D.O."/>
            <person name="Lalanne C."/>
            <person name="Gautier V."/>
            <person name="Ament-Velasquez S.L."/>
            <person name="Kruys A."/>
            <person name="Hutchinson M.I."/>
            <person name="Powell A.J."/>
            <person name="Barry K."/>
            <person name="Miller A.N."/>
            <person name="Grigoriev I.V."/>
            <person name="Debuchy R."/>
            <person name="Gladieux P."/>
            <person name="Hiltunen Thoren M."/>
            <person name="Johannesson H."/>
        </authorList>
    </citation>
    <scope>NUCLEOTIDE SEQUENCE</scope>
    <source>
        <strain evidence="3">PSN324</strain>
    </source>
</reference>
<feature type="compositionally biased region" description="Basic and acidic residues" evidence="2">
    <location>
        <begin position="1"/>
        <end position="16"/>
    </location>
</feature>
<dbReference type="EMBL" id="MU864930">
    <property type="protein sequence ID" value="KAK4466617.1"/>
    <property type="molecule type" value="Genomic_DNA"/>
</dbReference>
<feature type="region of interest" description="Disordered" evidence="2">
    <location>
        <begin position="1"/>
        <end position="21"/>
    </location>
</feature>
<reference evidence="3" key="2">
    <citation type="submission" date="2023-06" db="EMBL/GenBank/DDBJ databases">
        <authorList>
            <consortium name="Lawrence Berkeley National Laboratory"/>
            <person name="Mondo S.J."/>
            <person name="Hensen N."/>
            <person name="Bonometti L."/>
            <person name="Westerberg I."/>
            <person name="Brannstrom I.O."/>
            <person name="Guillou S."/>
            <person name="Cros-Aarteil S."/>
            <person name="Calhoun S."/>
            <person name="Haridas S."/>
            <person name="Kuo A."/>
            <person name="Pangilinan J."/>
            <person name="Riley R."/>
            <person name="Labutti K."/>
            <person name="Andreopoulos B."/>
            <person name="Lipzen A."/>
            <person name="Chen C."/>
            <person name="Yanf M."/>
            <person name="Daum C."/>
            <person name="Ng V."/>
            <person name="Clum A."/>
            <person name="Steindorff A."/>
            <person name="Ohm R."/>
            <person name="Martin F."/>
            <person name="Silar P."/>
            <person name="Natvig D."/>
            <person name="Lalanne C."/>
            <person name="Gautier V."/>
            <person name="Ament-Velasquez S.L."/>
            <person name="Kruys A."/>
            <person name="Hutchinson M.I."/>
            <person name="Powell A.J."/>
            <person name="Barry K."/>
            <person name="Miller A.N."/>
            <person name="Grigoriev I.V."/>
            <person name="Debuchy R."/>
            <person name="Gladieux P."/>
            <person name="Thoren M.H."/>
            <person name="Johannesson H."/>
        </authorList>
    </citation>
    <scope>NUCLEOTIDE SEQUENCE</scope>
    <source>
        <strain evidence="3">PSN324</strain>
    </source>
</reference>
<organism evidence="3 4">
    <name type="scientific">Cladorrhinum samala</name>
    <dbReference type="NCBI Taxonomy" id="585594"/>
    <lineage>
        <taxon>Eukaryota</taxon>
        <taxon>Fungi</taxon>
        <taxon>Dikarya</taxon>
        <taxon>Ascomycota</taxon>
        <taxon>Pezizomycotina</taxon>
        <taxon>Sordariomycetes</taxon>
        <taxon>Sordariomycetidae</taxon>
        <taxon>Sordariales</taxon>
        <taxon>Podosporaceae</taxon>
        <taxon>Cladorrhinum</taxon>
    </lineage>
</organism>
<feature type="coiled-coil region" evidence="1">
    <location>
        <begin position="158"/>
        <end position="185"/>
    </location>
</feature>
<evidence type="ECO:0000313" key="3">
    <source>
        <dbReference type="EMBL" id="KAK4466617.1"/>
    </source>
</evidence>
<evidence type="ECO:0000313" key="4">
    <source>
        <dbReference type="Proteomes" id="UP001321749"/>
    </source>
</evidence>
<comment type="caution">
    <text evidence="3">The sequence shown here is derived from an EMBL/GenBank/DDBJ whole genome shotgun (WGS) entry which is preliminary data.</text>
</comment>
<gene>
    <name evidence="3" type="ORF">QBC42DRAFT_282064</name>
</gene>
<name>A0AAV9I0T4_9PEZI</name>
<accession>A0AAV9I0T4</accession>
<feature type="region of interest" description="Disordered" evidence="2">
    <location>
        <begin position="325"/>
        <end position="344"/>
    </location>
</feature>
<sequence length="429" mass="48422">MDASTKESRSLSRTDWRSTSSTLLDQDSQLSNVSQESDNTDRLGLSLSTSWTRFLNAVQCSQEVWGLKRSLEDHTRNTSASIGSLHKEIIDCHEIATTSAIEARSRIEQIASGINEIAPLKAAIATLQEHAARDDADIKRRFEVHREALERVRNLASQGATTKTVESLQAEIRDLRQEKLQVGQKPGSVEERTTALESELVSWKTDMENRLDTLELQFITEKKAAEIKLRDTEKEIAALRHQTETQTAGMSKQLSRLEQNLTQISSEPRHTLPPAILVFLDELVGQKDNLMKMLEDASRETITALTPETPPEMVQSHEPVTKQLTKRKAESDLPQPVPKRASSSAPIETLFDRNSEDYKALKAWYVICREEYKSHPPKSDVAFIWKFISSIENPDVSKTIQEALLQALPDIAKGLTWKKFREALVYHPS</sequence>